<dbReference type="InterPro" id="IPR007666">
    <property type="entry name" value="ADP_PFK/GK"/>
</dbReference>
<proteinExistence type="predicted"/>
<evidence type="ECO:0000256" key="1">
    <source>
        <dbReference type="ARBA" id="ARBA00022490"/>
    </source>
</evidence>
<dbReference type="AlphaFoldDB" id="A0A9E5DCA7"/>
<dbReference type="Proteomes" id="UP001056766">
    <property type="component" value="Unassembled WGS sequence"/>
</dbReference>
<reference evidence="7" key="2">
    <citation type="submission" date="2021-04" db="EMBL/GenBank/DDBJ databases">
        <authorList>
            <person name="Dong X."/>
        </authorList>
    </citation>
    <scope>NUCLEOTIDE SEQUENCE</scope>
    <source>
        <strain evidence="7">LLY</strain>
    </source>
</reference>
<dbReference type="PANTHER" id="PTHR21208:SF1">
    <property type="entry name" value="ADP-DEPENDENT GLUCOKINASE"/>
    <property type="match status" value="1"/>
</dbReference>
<keyword evidence="2 7" id="KW-0808">Transferase</keyword>
<accession>A0A9E5DCA7</accession>
<keyword evidence="3" id="KW-0479">Metal-binding</keyword>
<evidence type="ECO:0000313" key="7">
    <source>
        <dbReference type="EMBL" id="MCM1987178.1"/>
    </source>
</evidence>
<gene>
    <name evidence="7" type="ORF">KDK67_09310</name>
</gene>
<evidence type="ECO:0000256" key="6">
    <source>
        <dbReference type="ARBA" id="ARBA00023152"/>
    </source>
</evidence>
<sequence>MKVLCGYNVNIDAVYTITGEDISDLLKMVDKDELLEKIYDGPGEIRSITDLVAGLVLHMQKGTGAEWFIYSDDVFHFLKSRYYEKSEIRLGGNMGIMANVMSHMGADQVVMNAVGDINSIKALMSGGNIIFSGESVPQDTSTSKDANEIIHFVFDFSSGTRFNVFGTEVIVPRENRFIATYDDINTELTITPEFEEYSREHVTEIDGAIISGFNQLQRIYPDGSGYTERFEKAHSQLKDWKQRNPDLPIHVELGHFMSMDMGVSIFTELAGTVDSIGMNEDELVMLAELHGVPSEMIRKMDACAILDACVRCVSSTVLKKIVLHTRDFIMSIFREGTSSPLHEMQSMQFGVMCAAAFAVSGKLPERSQLEGSVSDLARSKEGMKQAVKLQDLIGGEQFEGDVCGAYGDYSVCILPTIICEKPVSTVGLGDTVSSATFLRWLELIGTNEGQSRLEV</sequence>
<dbReference type="EMBL" id="JAGSOI010000038">
    <property type="protein sequence ID" value="MCM1987178.1"/>
    <property type="molecule type" value="Genomic_DNA"/>
</dbReference>
<dbReference type="SUPFAM" id="SSF53613">
    <property type="entry name" value="Ribokinase-like"/>
    <property type="match status" value="1"/>
</dbReference>
<organism evidence="7 8">
    <name type="scientific">Methanococcoides seepicolus</name>
    <dbReference type="NCBI Taxonomy" id="2828780"/>
    <lineage>
        <taxon>Archaea</taxon>
        <taxon>Methanobacteriati</taxon>
        <taxon>Methanobacteriota</taxon>
        <taxon>Stenosarchaea group</taxon>
        <taxon>Methanomicrobia</taxon>
        <taxon>Methanosarcinales</taxon>
        <taxon>Methanosarcinaceae</taxon>
        <taxon>Methanococcoides</taxon>
    </lineage>
</organism>
<dbReference type="GO" id="GO:0043843">
    <property type="term" value="F:ADP-specific glucokinase activity"/>
    <property type="evidence" value="ECO:0007669"/>
    <property type="project" value="UniProtKB-EC"/>
</dbReference>
<keyword evidence="5" id="KW-0460">Magnesium</keyword>
<keyword evidence="1" id="KW-0963">Cytoplasm</keyword>
<keyword evidence="8" id="KW-1185">Reference proteome</keyword>
<dbReference type="EC" id="2.7.1.147" evidence="7"/>
<keyword evidence="6" id="KW-0324">Glycolysis</keyword>
<protein>
    <submittedName>
        <fullName evidence="7">ADP-dependent glucokinase</fullName>
        <ecNumber evidence="7">2.7.1.147</ecNumber>
    </submittedName>
</protein>
<evidence type="ECO:0000313" key="8">
    <source>
        <dbReference type="Proteomes" id="UP001056766"/>
    </source>
</evidence>
<dbReference type="NCBIfam" id="NF010642">
    <property type="entry name" value="PRK14039.1"/>
    <property type="match status" value="1"/>
</dbReference>
<evidence type="ECO:0000256" key="5">
    <source>
        <dbReference type="ARBA" id="ARBA00022842"/>
    </source>
</evidence>
<dbReference type="Gene3D" id="3.40.1190.20">
    <property type="match status" value="1"/>
</dbReference>
<dbReference type="RefSeq" id="WP_250868522.1">
    <property type="nucleotide sequence ID" value="NZ_JAGSOI010000038.1"/>
</dbReference>
<evidence type="ECO:0000256" key="3">
    <source>
        <dbReference type="ARBA" id="ARBA00022723"/>
    </source>
</evidence>
<keyword evidence="4" id="KW-0418">Kinase</keyword>
<dbReference type="PANTHER" id="PTHR21208">
    <property type="entry name" value="ADP-DEPENDENT GLUCOKINASE"/>
    <property type="match status" value="1"/>
</dbReference>
<comment type="caution">
    <text evidence="7">The sequence shown here is derived from an EMBL/GenBank/DDBJ whole genome shotgun (WGS) entry which is preliminary data.</text>
</comment>
<reference evidence="7" key="1">
    <citation type="journal article" date="2021" name="mSystems">
        <title>Bacteria and Archaea Synergistically Convert Glycine Betaine to Biogenic Methane in the Formosa Cold Seep of the South China Sea.</title>
        <authorList>
            <person name="Li L."/>
            <person name="Zhang W."/>
            <person name="Zhang S."/>
            <person name="Song L."/>
            <person name="Sun Q."/>
            <person name="Zhang H."/>
            <person name="Xiang H."/>
            <person name="Dong X."/>
        </authorList>
    </citation>
    <scope>NUCLEOTIDE SEQUENCE</scope>
    <source>
        <strain evidence="7">LLY</strain>
    </source>
</reference>
<dbReference type="GO" id="GO:0046872">
    <property type="term" value="F:metal ion binding"/>
    <property type="evidence" value="ECO:0007669"/>
    <property type="project" value="UniProtKB-KW"/>
</dbReference>
<dbReference type="Pfam" id="PF04587">
    <property type="entry name" value="ADP_PFK_GK"/>
    <property type="match status" value="1"/>
</dbReference>
<evidence type="ECO:0000256" key="2">
    <source>
        <dbReference type="ARBA" id="ARBA00022679"/>
    </source>
</evidence>
<dbReference type="Gene3D" id="3.30.1110.20">
    <property type="match status" value="1"/>
</dbReference>
<dbReference type="PROSITE" id="PS51255">
    <property type="entry name" value="ADPK"/>
    <property type="match status" value="1"/>
</dbReference>
<evidence type="ECO:0000256" key="4">
    <source>
        <dbReference type="ARBA" id="ARBA00022777"/>
    </source>
</evidence>
<dbReference type="InterPro" id="IPR029056">
    <property type="entry name" value="Ribokinase-like"/>
</dbReference>
<dbReference type="GO" id="GO:0006096">
    <property type="term" value="P:glycolytic process"/>
    <property type="evidence" value="ECO:0007669"/>
    <property type="project" value="UniProtKB-KW"/>
</dbReference>
<name>A0A9E5DCA7_9EURY</name>